<evidence type="ECO:0000256" key="1">
    <source>
        <dbReference type="ARBA" id="ARBA00000085"/>
    </source>
</evidence>
<evidence type="ECO:0000259" key="12">
    <source>
        <dbReference type="PROSITE" id="PS50885"/>
    </source>
</evidence>
<dbReference type="InterPro" id="IPR036097">
    <property type="entry name" value="HisK_dim/P_sf"/>
</dbReference>
<evidence type="ECO:0000256" key="9">
    <source>
        <dbReference type="ARBA" id="ARBA00023012"/>
    </source>
</evidence>
<evidence type="ECO:0000256" key="5">
    <source>
        <dbReference type="ARBA" id="ARBA00022679"/>
    </source>
</evidence>
<feature type="domain" description="HAMP" evidence="12">
    <location>
        <begin position="214"/>
        <end position="268"/>
    </location>
</feature>
<feature type="transmembrane region" description="Helical" evidence="10">
    <location>
        <begin position="189"/>
        <end position="210"/>
    </location>
</feature>
<comment type="caution">
    <text evidence="13">The sequence shown here is derived from an EMBL/GenBank/DDBJ whole genome shotgun (WGS) entry which is preliminary data.</text>
</comment>
<dbReference type="SMART" id="SM00387">
    <property type="entry name" value="HATPase_c"/>
    <property type="match status" value="1"/>
</dbReference>
<evidence type="ECO:0000256" key="8">
    <source>
        <dbReference type="ARBA" id="ARBA00022989"/>
    </source>
</evidence>
<evidence type="ECO:0000256" key="4">
    <source>
        <dbReference type="ARBA" id="ARBA00022553"/>
    </source>
</evidence>
<dbReference type="InterPro" id="IPR005467">
    <property type="entry name" value="His_kinase_dom"/>
</dbReference>
<keyword evidence="9" id="KW-0902">Two-component regulatory system</keyword>
<protein>
    <recommendedName>
        <fullName evidence="3">histidine kinase</fullName>
        <ecNumber evidence="3">2.7.13.3</ecNumber>
    </recommendedName>
</protein>
<keyword evidence="6 10" id="KW-0812">Transmembrane</keyword>
<dbReference type="InterPro" id="IPR003660">
    <property type="entry name" value="HAMP_dom"/>
</dbReference>
<dbReference type="CDD" id="cd00082">
    <property type="entry name" value="HisKA"/>
    <property type="match status" value="1"/>
</dbReference>
<dbReference type="InterPro" id="IPR050428">
    <property type="entry name" value="TCS_sensor_his_kinase"/>
</dbReference>
<comment type="subcellular location">
    <subcellularLocation>
        <location evidence="2">Membrane</location>
    </subcellularLocation>
</comment>
<dbReference type="Gene3D" id="3.30.565.10">
    <property type="entry name" value="Histidine kinase-like ATPase, C-terminal domain"/>
    <property type="match status" value="1"/>
</dbReference>
<dbReference type="EMBL" id="SSOC01000001">
    <property type="protein sequence ID" value="THF67238.1"/>
    <property type="molecule type" value="Genomic_DNA"/>
</dbReference>
<dbReference type="Gene3D" id="1.10.287.130">
    <property type="match status" value="1"/>
</dbReference>
<accession>A0A4S4B3I5</accession>
<dbReference type="Proteomes" id="UP000308430">
    <property type="component" value="Unassembled WGS sequence"/>
</dbReference>
<dbReference type="SUPFAM" id="SSF47384">
    <property type="entry name" value="Homodimeric domain of signal transducing histidine kinase"/>
    <property type="match status" value="1"/>
</dbReference>
<dbReference type="GO" id="GO:0000155">
    <property type="term" value="F:phosphorelay sensor kinase activity"/>
    <property type="evidence" value="ECO:0007669"/>
    <property type="project" value="InterPro"/>
</dbReference>
<keyword evidence="5" id="KW-0808">Transferase</keyword>
<dbReference type="AlphaFoldDB" id="A0A4S4B3I5"/>
<gene>
    <name evidence="13" type="ORF">E6C76_02335</name>
</gene>
<feature type="domain" description="Histidine kinase" evidence="11">
    <location>
        <begin position="276"/>
        <end position="487"/>
    </location>
</feature>
<dbReference type="SMART" id="SM00388">
    <property type="entry name" value="HisKA"/>
    <property type="match status" value="1"/>
</dbReference>
<dbReference type="InterPro" id="IPR003594">
    <property type="entry name" value="HATPase_dom"/>
</dbReference>
<dbReference type="Pfam" id="PF02518">
    <property type="entry name" value="HATPase_c"/>
    <property type="match status" value="1"/>
</dbReference>
<comment type="catalytic activity">
    <reaction evidence="1">
        <text>ATP + protein L-histidine = ADP + protein N-phospho-L-histidine.</text>
        <dbReference type="EC" id="2.7.13.3"/>
    </reaction>
</comment>
<dbReference type="InterPro" id="IPR036890">
    <property type="entry name" value="HATPase_C_sf"/>
</dbReference>
<evidence type="ECO:0000256" key="7">
    <source>
        <dbReference type="ARBA" id="ARBA00022777"/>
    </source>
</evidence>
<keyword evidence="8 10" id="KW-1133">Transmembrane helix</keyword>
<dbReference type="PROSITE" id="PS50885">
    <property type="entry name" value="HAMP"/>
    <property type="match status" value="1"/>
</dbReference>
<evidence type="ECO:0000259" key="11">
    <source>
        <dbReference type="PROSITE" id="PS50109"/>
    </source>
</evidence>
<dbReference type="PANTHER" id="PTHR45436">
    <property type="entry name" value="SENSOR HISTIDINE KINASE YKOH"/>
    <property type="match status" value="1"/>
</dbReference>
<evidence type="ECO:0000313" key="13">
    <source>
        <dbReference type="EMBL" id="THF67238.1"/>
    </source>
</evidence>
<organism evidence="13 14">
    <name type="scientific">Pseudothauera nasutitermitis</name>
    <dbReference type="NCBI Taxonomy" id="2565930"/>
    <lineage>
        <taxon>Bacteria</taxon>
        <taxon>Pseudomonadati</taxon>
        <taxon>Pseudomonadota</taxon>
        <taxon>Betaproteobacteria</taxon>
        <taxon>Rhodocyclales</taxon>
        <taxon>Zoogloeaceae</taxon>
        <taxon>Pseudothauera</taxon>
    </lineage>
</organism>
<evidence type="ECO:0000256" key="10">
    <source>
        <dbReference type="SAM" id="Phobius"/>
    </source>
</evidence>
<proteinExistence type="predicted"/>
<evidence type="ECO:0000256" key="2">
    <source>
        <dbReference type="ARBA" id="ARBA00004370"/>
    </source>
</evidence>
<keyword evidence="14" id="KW-1185">Reference proteome</keyword>
<keyword evidence="4" id="KW-0597">Phosphoprotein</keyword>
<sequence>MSMFPSCEARSTATSRVRSCAPSDRWVMRWAERLVSLLETSTFRYASLIAFIFLLVVAGSVLFSRSQIERLLHDHVHEMILEDIQDHEHKQLLRNAERLAHALADGEMRERTDSLALVLNAQGEVLFGARELADALSCRPPCALGWRTVVMAGNDGYPMQIIGMQLPLSDGGVLFRAYDVLPMLERVRIIPLVAGAGLFAVLLSSLGIGLCSSLRSMRRVDRIRSALSRYASGDREVQVPSREGGGDEFDLLGMDINHVLGRVNILMEEVKSVSGHLAHELRTPLTRLHSRLAGVAERLDDDMRGDVMAAVGEAERIQRMFKAVLRIGEIEAGRCAHVFEWFDSRALLCDVKDYYQPLVEAAGMRLSLEESAEELELYGDRALLFQALSNLLENAVKYAPDGDGIVLMARRRGSEFELGVADDGPGIPEAKRGEAVERFRRMGGNAQGSGLGLALVNAVAKLHAVPLVLADNVPRGLVATLCFKRSQWRHRPPADPGRAIDEA</sequence>
<dbReference type="Pfam" id="PF00512">
    <property type="entry name" value="HisKA"/>
    <property type="match status" value="1"/>
</dbReference>
<evidence type="ECO:0000313" key="14">
    <source>
        <dbReference type="Proteomes" id="UP000308430"/>
    </source>
</evidence>
<keyword evidence="10" id="KW-0472">Membrane</keyword>
<dbReference type="GO" id="GO:0005886">
    <property type="term" value="C:plasma membrane"/>
    <property type="evidence" value="ECO:0007669"/>
    <property type="project" value="TreeGrafter"/>
</dbReference>
<dbReference type="SUPFAM" id="SSF55874">
    <property type="entry name" value="ATPase domain of HSP90 chaperone/DNA topoisomerase II/histidine kinase"/>
    <property type="match status" value="1"/>
</dbReference>
<name>A0A4S4B3I5_9RHOO</name>
<feature type="transmembrane region" description="Helical" evidence="10">
    <location>
        <begin position="43"/>
        <end position="63"/>
    </location>
</feature>
<keyword evidence="7 13" id="KW-0418">Kinase</keyword>
<evidence type="ECO:0000256" key="6">
    <source>
        <dbReference type="ARBA" id="ARBA00022692"/>
    </source>
</evidence>
<evidence type="ECO:0000256" key="3">
    <source>
        <dbReference type="ARBA" id="ARBA00012438"/>
    </source>
</evidence>
<dbReference type="PANTHER" id="PTHR45436:SF8">
    <property type="entry name" value="HISTIDINE KINASE"/>
    <property type="match status" value="1"/>
</dbReference>
<reference evidence="13 14" key="1">
    <citation type="submission" date="2019-04" db="EMBL/GenBank/DDBJ databases">
        <title>Azoarcus nasutitermitis sp. nov. isolated from termite nest.</title>
        <authorList>
            <person name="Lin S.-Y."/>
            <person name="Hameed A."/>
            <person name="Hsu Y.-H."/>
            <person name="Young C.-C."/>
        </authorList>
    </citation>
    <scope>NUCLEOTIDE SEQUENCE [LARGE SCALE GENOMIC DNA]</scope>
    <source>
        <strain evidence="13 14">CC-YHH838</strain>
    </source>
</reference>
<dbReference type="EC" id="2.7.13.3" evidence="3"/>
<dbReference type="PROSITE" id="PS50109">
    <property type="entry name" value="HIS_KIN"/>
    <property type="match status" value="1"/>
</dbReference>
<dbReference type="InterPro" id="IPR003661">
    <property type="entry name" value="HisK_dim/P_dom"/>
</dbReference>
<dbReference type="OrthoDB" id="9809766at2"/>